<dbReference type="GO" id="GO:0005829">
    <property type="term" value="C:cytosol"/>
    <property type="evidence" value="ECO:0007669"/>
    <property type="project" value="TreeGrafter"/>
</dbReference>
<keyword evidence="1" id="KW-0521">NADP</keyword>
<dbReference type="Pfam" id="PF13602">
    <property type="entry name" value="ADH_zinc_N_2"/>
    <property type="match status" value="1"/>
</dbReference>
<dbReference type="CDD" id="cd05289">
    <property type="entry name" value="MDR_like_2"/>
    <property type="match status" value="1"/>
</dbReference>
<accession>A0A6J4N0Q5</accession>
<dbReference type="SUPFAM" id="SSF50129">
    <property type="entry name" value="GroES-like"/>
    <property type="match status" value="1"/>
</dbReference>
<name>A0A6J4N0Q5_9ACTN</name>
<dbReference type="SUPFAM" id="SSF51735">
    <property type="entry name" value="NAD(P)-binding Rossmann-fold domains"/>
    <property type="match status" value="1"/>
</dbReference>
<evidence type="ECO:0000313" key="4">
    <source>
        <dbReference type="EMBL" id="CAA9371349.1"/>
    </source>
</evidence>
<keyword evidence="2 4" id="KW-0560">Oxidoreductase</keyword>
<sequence length="315" mass="31855">MTRAIVATAYGGPEVLSLIDVEVPAPPKGKVTIDVKAAAVNQFDYKSYSGALGSDPTKLPKRLGMEVSGIVASSGTDAEGPAGAVSVGDEVIAYPVKGGYAAQVTVSASAVLPKPQGTSWEQAAGLLLTGLAAYHLLEATGVQTGDTVLIHGASGGVGLIASQLAVERGATVVGTAAPRRHERLVAFGVTPVAYGDGLTDRVHTAAPCGVQAALDTVGTDEAVDVSLALVADRQRIATIAAFGRASEVGIQLLGNGPGADPGKEIRSRGRMVLAHLAAQRKLSVVVAETFPLERAADAHRLVADGHAGGKVVLIP</sequence>
<proteinExistence type="predicted"/>
<dbReference type="GO" id="GO:0070402">
    <property type="term" value="F:NADPH binding"/>
    <property type="evidence" value="ECO:0007669"/>
    <property type="project" value="TreeGrafter"/>
</dbReference>
<dbReference type="InterPro" id="IPR011032">
    <property type="entry name" value="GroES-like_sf"/>
</dbReference>
<dbReference type="PANTHER" id="PTHR48106">
    <property type="entry name" value="QUINONE OXIDOREDUCTASE PIG3-RELATED"/>
    <property type="match status" value="1"/>
</dbReference>
<dbReference type="PANTHER" id="PTHR48106:SF13">
    <property type="entry name" value="QUINONE OXIDOREDUCTASE-RELATED"/>
    <property type="match status" value="1"/>
</dbReference>
<organism evidence="4">
    <name type="scientific">uncultured Nocardioidaceae bacterium</name>
    <dbReference type="NCBI Taxonomy" id="253824"/>
    <lineage>
        <taxon>Bacteria</taxon>
        <taxon>Bacillati</taxon>
        <taxon>Actinomycetota</taxon>
        <taxon>Actinomycetes</taxon>
        <taxon>Propionibacteriales</taxon>
        <taxon>Nocardioidaceae</taxon>
        <taxon>environmental samples</taxon>
    </lineage>
</organism>
<evidence type="ECO:0000256" key="2">
    <source>
        <dbReference type="ARBA" id="ARBA00023002"/>
    </source>
</evidence>
<evidence type="ECO:0000259" key="3">
    <source>
        <dbReference type="SMART" id="SM00829"/>
    </source>
</evidence>
<dbReference type="InterPro" id="IPR013154">
    <property type="entry name" value="ADH-like_N"/>
</dbReference>
<dbReference type="GO" id="GO:0035925">
    <property type="term" value="F:mRNA 3'-UTR AU-rich region binding"/>
    <property type="evidence" value="ECO:0007669"/>
    <property type="project" value="TreeGrafter"/>
</dbReference>
<dbReference type="EC" id="1.6.5.5" evidence="4"/>
<feature type="domain" description="Enoyl reductase (ER)" evidence="3">
    <location>
        <begin position="11"/>
        <end position="313"/>
    </location>
</feature>
<dbReference type="Gene3D" id="3.40.50.720">
    <property type="entry name" value="NAD(P)-binding Rossmann-like Domain"/>
    <property type="match status" value="1"/>
</dbReference>
<protein>
    <submittedName>
        <fullName evidence="4">Quinone oxidoreductase</fullName>
        <ecNumber evidence="4">1.6.5.5</ecNumber>
    </submittedName>
</protein>
<gene>
    <name evidence="4" type="ORF">AVDCRST_MAG21-818</name>
</gene>
<dbReference type="AlphaFoldDB" id="A0A6J4N0Q5"/>
<dbReference type="GO" id="GO:0003960">
    <property type="term" value="F:quinone reductase (NADPH) activity"/>
    <property type="evidence" value="ECO:0007669"/>
    <property type="project" value="UniProtKB-EC"/>
</dbReference>
<evidence type="ECO:0000256" key="1">
    <source>
        <dbReference type="ARBA" id="ARBA00022857"/>
    </source>
</evidence>
<dbReference type="InterPro" id="IPR036291">
    <property type="entry name" value="NAD(P)-bd_dom_sf"/>
</dbReference>
<dbReference type="Gene3D" id="3.90.180.10">
    <property type="entry name" value="Medium-chain alcohol dehydrogenases, catalytic domain"/>
    <property type="match status" value="1"/>
</dbReference>
<dbReference type="Pfam" id="PF08240">
    <property type="entry name" value="ADH_N"/>
    <property type="match status" value="1"/>
</dbReference>
<dbReference type="EMBL" id="CADCUL010000090">
    <property type="protein sequence ID" value="CAA9371349.1"/>
    <property type="molecule type" value="Genomic_DNA"/>
</dbReference>
<reference evidence="4" key="1">
    <citation type="submission" date="2020-02" db="EMBL/GenBank/DDBJ databases">
        <authorList>
            <person name="Meier V. D."/>
        </authorList>
    </citation>
    <scope>NUCLEOTIDE SEQUENCE</scope>
    <source>
        <strain evidence="4">AVDCRST_MAG21</strain>
    </source>
</reference>
<dbReference type="SMART" id="SM00829">
    <property type="entry name" value="PKS_ER"/>
    <property type="match status" value="1"/>
</dbReference>
<dbReference type="InterPro" id="IPR020843">
    <property type="entry name" value="ER"/>
</dbReference>